<evidence type="ECO:0000313" key="3">
    <source>
        <dbReference type="EMBL" id="KAJ5113947.1"/>
    </source>
</evidence>
<comment type="caution">
    <text evidence="3">The sequence shown here is derived from an EMBL/GenBank/DDBJ whole genome shotgun (WGS) entry which is preliminary data.</text>
</comment>
<reference evidence="3" key="1">
    <citation type="submission" date="2022-11" db="EMBL/GenBank/DDBJ databases">
        <authorList>
            <person name="Petersen C."/>
        </authorList>
    </citation>
    <scope>NUCLEOTIDE SEQUENCE</scope>
    <source>
        <strain evidence="3">IBT 30069</strain>
    </source>
</reference>
<feature type="compositionally biased region" description="Basic residues" evidence="1">
    <location>
        <begin position="120"/>
        <end position="134"/>
    </location>
</feature>
<dbReference type="OrthoDB" id="3546893at2759"/>
<feature type="compositionally biased region" description="Basic and acidic residues" evidence="1">
    <location>
        <begin position="813"/>
        <end position="825"/>
    </location>
</feature>
<proteinExistence type="predicted"/>
<protein>
    <submittedName>
        <fullName evidence="3">Uncharacterized protein</fullName>
    </submittedName>
</protein>
<feature type="region of interest" description="Disordered" evidence="1">
    <location>
        <begin position="219"/>
        <end position="257"/>
    </location>
</feature>
<feature type="compositionally biased region" description="Basic and acidic residues" evidence="1">
    <location>
        <begin position="759"/>
        <end position="771"/>
    </location>
</feature>
<dbReference type="AlphaFoldDB" id="A0A9W9G9H4"/>
<sequence length="918" mass="98882">MLSLGTLVAIAASGAAVFVVFSVFVIVVWVRIRKERHALRVLGLKHGQYTRSIGFTGDTLTELSQEEGTILGAHGLPYGKPTEWGQMSSREALLRSKNGSDSSFPLLEKARSFRNSISRSRSKRLSRSSHKHSRMSSMATMSESVIHHSPPRGSESREDIPLSAVEGVLELPAERTPRQTPDLSHEEPGFHLGMRPVSPSWPLPSQKERSGLFPVLESRSSQEMFDPPPRIFEESPSRVRGGSITSQAAGSAPDGPIPPPPPTAFPLDRMSYLRNDSIMRLSSMSLDTTNSSILDDGRQRSADTHMISPVFPSGGTSVPFSANDVGVKNGRRTFISANTSMPPMHNFPVRSSSTAETRHRSSMDHTGSPRRSMTTTSRNVSSSSDNRFSFTPIPRRNDSVSSSPQRHGSVSSNPQRHGSVSSNPQRHGSVSSNPQRHSSLRSATGSIKSYQTGPVIDWRHSNSSMSFAPQYSQYQQPAIWEGEHRDLDPFYGGSPQSNGTLFSIGSPGQTLGSMPPSPMQRSSLSLRGQPLPSALKGSNSQRKGHRRQNCVRISIHPPMTFGGPAFSPTVEEEPEDVDAMEELDLRESAINGNFKSLPTLPPPTTSPSPLSKRSSRRNKPAPSTLGPLAEEPPLALKSPSKKKDPIEHQPVSANVNPFGKEQTLPELFTSVSPIHAGNLSHTPSPEHTLSMWAIDEEPPSPLHENVGGDGSPRRTAVKGPRSQPGRSARSNSTPKPMESLMGPGSPVGLPLITGTQGSDWRKSTDTLHRNNTDGADGSYRRSRGSIGSGLAGAIGSSIIPSPPSQNGRQRSGTVRDRVTIWEDANRSGSPPKPAAAHLAGNYTISEQNSSPTRLQNSIPRSLSKSRHSPVRAPSQRGPPTPNSARRGMTTPTGKALGLGIGCTATPGSLYDGDGFLRE</sequence>
<reference evidence="3" key="2">
    <citation type="journal article" date="2023" name="IMA Fungus">
        <title>Comparative genomic study of the Penicillium genus elucidates a diverse pangenome and 15 lateral gene transfer events.</title>
        <authorList>
            <person name="Petersen C."/>
            <person name="Sorensen T."/>
            <person name="Nielsen M.R."/>
            <person name="Sondergaard T.E."/>
            <person name="Sorensen J.L."/>
            <person name="Fitzpatrick D.A."/>
            <person name="Frisvad J.C."/>
            <person name="Nielsen K.L."/>
        </authorList>
    </citation>
    <scope>NUCLEOTIDE SEQUENCE</scope>
    <source>
        <strain evidence="3">IBT 30069</strain>
    </source>
</reference>
<dbReference type="EMBL" id="JAPQKH010000002">
    <property type="protein sequence ID" value="KAJ5113947.1"/>
    <property type="molecule type" value="Genomic_DNA"/>
</dbReference>
<organism evidence="3 4">
    <name type="scientific">Penicillium angulare</name>
    <dbReference type="NCBI Taxonomy" id="116970"/>
    <lineage>
        <taxon>Eukaryota</taxon>
        <taxon>Fungi</taxon>
        <taxon>Dikarya</taxon>
        <taxon>Ascomycota</taxon>
        <taxon>Pezizomycotina</taxon>
        <taxon>Eurotiomycetes</taxon>
        <taxon>Eurotiomycetidae</taxon>
        <taxon>Eurotiales</taxon>
        <taxon>Aspergillaceae</taxon>
        <taxon>Penicillium</taxon>
    </lineage>
</organism>
<feature type="compositionally biased region" description="Polar residues" evidence="1">
    <location>
        <begin position="499"/>
        <end position="512"/>
    </location>
</feature>
<feature type="compositionally biased region" description="Polar residues" evidence="1">
    <location>
        <begin position="724"/>
        <end position="734"/>
    </location>
</feature>
<name>A0A9W9G9H4_9EURO</name>
<feature type="region of interest" description="Disordered" evidence="1">
    <location>
        <begin position="674"/>
        <end position="918"/>
    </location>
</feature>
<gene>
    <name evidence="3" type="ORF">N7456_002481</name>
</gene>
<feature type="compositionally biased region" description="Polar residues" evidence="1">
    <location>
        <begin position="842"/>
        <end position="862"/>
    </location>
</feature>
<keyword evidence="2" id="KW-1133">Transmembrane helix</keyword>
<keyword evidence="4" id="KW-1185">Reference proteome</keyword>
<feature type="region of interest" description="Disordered" evidence="1">
    <location>
        <begin position="115"/>
        <end position="158"/>
    </location>
</feature>
<feature type="transmembrane region" description="Helical" evidence="2">
    <location>
        <begin position="6"/>
        <end position="30"/>
    </location>
</feature>
<feature type="compositionally biased region" description="Polar residues" evidence="1">
    <location>
        <begin position="399"/>
        <end position="448"/>
    </location>
</feature>
<keyword evidence="2" id="KW-0472">Membrane</keyword>
<dbReference type="Proteomes" id="UP001149165">
    <property type="component" value="Unassembled WGS sequence"/>
</dbReference>
<feature type="region of interest" description="Disordered" evidence="1">
    <location>
        <begin position="335"/>
        <end position="448"/>
    </location>
</feature>
<evidence type="ECO:0000313" key="4">
    <source>
        <dbReference type="Proteomes" id="UP001149165"/>
    </source>
</evidence>
<feature type="region of interest" description="Disordered" evidence="1">
    <location>
        <begin position="592"/>
        <end position="659"/>
    </location>
</feature>
<feature type="compositionally biased region" description="Polar residues" evidence="1">
    <location>
        <begin position="369"/>
        <end position="389"/>
    </location>
</feature>
<feature type="region of interest" description="Disordered" evidence="1">
    <location>
        <begin position="499"/>
        <end position="578"/>
    </location>
</feature>
<evidence type="ECO:0000256" key="2">
    <source>
        <dbReference type="SAM" id="Phobius"/>
    </source>
</evidence>
<evidence type="ECO:0000256" key="1">
    <source>
        <dbReference type="SAM" id="MobiDB-lite"/>
    </source>
</evidence>
<feature type="compositionally biased region" description="Low complexity" evidence="1">
    <location>
        <begin position="627"/>
        <end position="638"/>
    </location>
</feature>
<accession>A0A9W9G9H4</accession>
<keyword evidence="2" id="KW-0812">Transmembrane</keyword>